<keyword evidence="9" id="KW-1185">Reference proteome</keyword>
<evidence type="ECO:0000313" key="9">
    <source>
        <dbReference type="Proteomes" id="UP000634136"/>
    </source>
</evidence>
<sequence>MVEVVVSIAAKLAEYLFQPTIQQGRYLFCGATIKRNSESQKENLLSTQEGVLKHVEEARRRTNTIANAVTTWLNNVDMLLKDMDDLEREIKEKKSFFGMWSPTWPSYCLSKQMAAKIKRMVQLNANHEFDPFSHPTPIQDTWNFSFENFIQHGCKLLITTRRERVCALMGCEKKIPLQLLSENEAWSLFNKHACINDITSQGVAREVAKECKGLPIALVAMGSCIKDQDQDGINVVLYKLKHAQPIDLDDGDKDVFQDHRIDPEDLFRYGIGLNVFKQVDSFETTRSCVNDAINRLIESSLLMRDNDRNGAAFYRMHDMVRDVALWIASDEDRAIVVNHSTRKNSSLEDGVIRDCYALSCWNMDRNLPQQLEAPKLKMLLLNIKASCPDFSLPSFEGMNLDDISFVVSLRNLEILDFQGAYSWRSCMCIENIVGIVVMDSTILIHFVLKMLLVHNYKGANIKDLLRRAIKVGLKMLKGGCKNVIPELVQAIGGMNELIGLYLKSCYEIECVFNTTSLMASSFDASIVVQSLLLIQELQIEDCSELKYIMTSGVSDNNYRGKQIVAVPDNSCLYFSRLKKLHIHNCQKLEYIFPISVVQRLEQLEEISIKNAPHVKYLFSASDHEHHSSSQNEIQIVLPHLKGLEGNATNDSKSSNEILALSCVDFVGGAMDLCFFPEIVNPVASILTQLTLGNLPKLRHIWMGSAELLSLQCLKELEVYNCGKLKSLLSPVVQRSLPQLKTIKIRSCEQIEDVFGCEKIKYISTNKKEIAVPNLMFLTLEKLPNFVDICQGFTFHAVKFAKVTIDECPKFAPFLRANQENSIGKSKKGEAHEMQTDLQAILNVNEGEGATMVSNLRYLELKNIAEMEFIWKGPTLITFQHLLLLKVEGCKKLRLRCVFPLSISPYHLPSLFSLRIRRCSLVEQVFGCAPQNYHHHDAEMMEFQLPKLVFLTLEELPSLTNFCRYFEYHLKLEALKTCEVRDCPKFSSTTIPALHKFITHTDDEKKNNQVEDGEEDDIDVHIDLDGSLDNNN</sequence>
<dbReference type="InterPro" id="IPR032675">
    <property type="entry name" value="LRR_dom_sf"/>
</dbReference>
<gene>
    <name evidence="8" type="ORF">G2W53_015606</name>
</gene>
<accession>A0A834WVB3</accession>
<evidence type="ECO:0000259" key="7">
    <source>
        <dbReference type="Pfam" id="PF23247"/>
    </source>
</evidence>
<proteinExistence type="inferred from homology"/>
<evidence type="ECO:0000256" key="1">
    <source>
        <dbReference type="ARBA" id="ARBA00008894"/>
    </source>
</evidence>
<evidence type="ECO:0000313" key="8">
    <source>
        <dbReference type="EMBL" id="KAF7833273.1"/>
    </source>
</evidence>
<dbReference type="PANTHER" id="PTHR33463">
    <property type="entry name" value="NB-ARC DOMAIN-CONTAINING PROTEIN-RELATED"/>
    <property type="match status" value="1"/>
</dbReference>
<dbReference type="InterPro" id="IPR027417">
    <property type="entry name" value="P-loop_NTPase"/>
</dbReference>
<feature type="domain" description="Disease resistance protein At4g27190-like leucine-rich repeats" evidence="7">
    <location>
        <begin position="856"/>
        <end position="987"/>
    </location>
</feature>
<dbReference type="OrthoDB" id="1193404at2759"/>
<dbReference type="Gene3D" id="3.80.10.10">
    <property type="entry name" value="Ribonuclease Inhibitor"/>
    <property type="match status" value="2"/>
</dbReference>
<feature type="coiled-coil region" evidence="5">
    <location>
        <begin position="69"/>
        <end position="96"/>
    </location>
</feature>
<dbReference type="GO" id="GO:0006952">
    <property type="term" value="P:defense response"/>
    <property type="evidence" value="ECO:0007669"/>
    <property type="project" value="UniProtKB-KW"/>
</dbReference>
<keyword evidence="2" id="KW-0547">Nucleotide-binding</keyword>
<dbReference type="Pfam" id="PF00931">
    <property type="entry name" value="NB-ARC"/>
    <property type="match status" value="1"/>
</dbReference>
<comment type="similarity">
    <text evidence="1">Belongs to the disease resistance NB-LRR family.</text>
</comment>
<evidence type="ECO:0000256" key="2">
    <source>
        <dbReference type="ARBA" id="ARBA00022741"/>
    </source>
</evidence>
<dbReference type="InterPro" id="IPR042197">
    <property type="entry name" value="Apaf_helical"/>
</dbReference>
<organism evidence="8 9">
    <name type="scientific">Senna tora</name>
    <dbReference type="NCBI Taxonomy" id="362788"/>
    <lineage>
        <taxon>Eukaryota</taxon>
        <taxon>Viridiplantae</taxon>
        <taxon>Streptophyta</taxon>
        <taxon>Embryophyta</taxon>
        <taxon>Tracheophyta</taxon>
        <taxon>Spermatophyta</taxon>
        <taxon>Magnoliopsida</taxon>
        <taxon>eudicotyledons</taxon>
        <taxon>Gunneridae</taxon>
        <taxon>Pentapetalae</taxon>
        <taxon>rosids</taxon>
        <taxon>fabids</taxon>
        <taxon>Fabales</taxon>
        <taxon>Fabaceae</taxon>
        <taxon>Caesalpinioideae</taxon>
        <taxon>Cassia clade</taxon>
        <taxon>Senna</taxon>
    </lineage>
</organism>
<feature type="domain" description="Disease resistance protein At4g27190-like leucine-rich repeats" evidence="7">
    <location>
        <begin position="480"/>
        <end position="610"/>
    </location>
</feature>
<dbReference type="SUPFAM" id="SSF52540">
    <property type="entry name" value="P-loop containing nucleoside triphosphate hydrolases"/>
    <property type="match status" value="1"/>
</dbReference>
<keyword evidence="3" id="KW-0611">Plant defense</keyword>
<dbReference type="Pfam" id="PF23247">
    <property type="entry name" value="LRR_RPS2"/>
    <property type="match status" value="3"/>
</dbReference>
<reference evidence="8" key="1">
    <citation type="submission" date="2020-09" db="EMBL/GenBank/DDBJ databases">
        <title>Genome-Enabled Discovery of Anthraquinone Biosynthesis in Senna tora.</title>
        <authorList>
            <person name="Kang S.-H."/>
            <person name="Pandey R.P."/>
            <person name="Lee C.-M."/>
            <person name="Sim J.-S."/>
            <person name="Jeong J.-T."/>
            <person name="Choi B.-S."/>
            <person name="Jung M."/>
            <person name="Ginzburg D."/>
            <person name="Zhao K."/>
            <person name="Won S.Y."/>
            <person name="Oh T.-J."/>
            <person name="Yu Y."/>
            <person name="Kim N.-H."/>
            <person name="Lee O.R."/>
            <person name="Lee T.-H."/>
            <person name="Bashyal P."/>
            <person name="Kim T.-S."/>
            <person name="Lee W.-H."/>
            <person name="Kawkins C."/>
            <person name="Kim C.-K."/>
            <person name="Kim J.S."/>
            <person name="Ahn B.O."/>
            <person name="Rhee S.Y."/>
            <person name="Sohng J.K."/>
        </authorList>
    </citation>
    <scope>NUCLEOTIDE SEQUENCE</scope>
    <source>
        <tissue evidence="8">Leaf</tissue>
    </source>
</reference>
<dbReference type="InterPro" id="IPR002182">
    <property type="entry name" value="NB-ARC"/>
</dbReference>
<dbReference type="AlphaFoldDB" id="A0A834WVB3"/>
<evidence type="ECO:0000259" key="6">
    <source>
        <dbReference type="Pfam" id="PF00931"/>
    </source>
</evidence>
<dbReference type="SUPFAM" id="SSF52058">
    <property type="entry name" value="L domain-like"/>
    <property type="match status" value="1"/>
</dbReference>
<dbReference type="InterPro" id="IPR050905">
    <property type="entry name" value="Plant_NBS-LRR"/>
</dbReference>
<comment type="caution">
    <text evidence="8">The sequence shown here is derived from an EMBL/GenBank/DDBJ whole genome shotgun (WGS) entry which is preliminary data.</text>
</comment>
<feature type="domain" description="NB-ARC" evidence="6">
    <location>
        <begin position="151"/>
        <end position="194"/>
    </location>
</feature>
<dbReference type="InterPro" id="IPR057135">
    <property type="entry name" value="At4g27190-like_LRR"/>
</dbReference>
<dbReference type="PANTHER" id="PTHR33463:SF183">
    <property type="entry name" value="NB-ARC DOMAIN DISEASE RESISTANCE PROTEIN"/>
    <property type="match status" value="1"/>
</dbReference>
<name>A0A834WVB3_9FABA</name>
<dbReference type="GO" id="GO:0005524">
    <property type="term" value="F:ATP binding"/>
    <property type="evidence" value="ECO:0007669"/>
    <property type="project" value="UniProtKB-KW"/>
</dbReference>
<evidence type="ECO:0000256" key="5">
    <source>
        <dbReference type="SAM" id="Coils"/>
    </source>
</evidence>
<evidence type="ECO:0000256" key="4">
    <source>
        <dbReference type="ARBA" id="ARBA00022840"/>
    </source>
</evidence>
<keyword evidence="4" id="KW-0067">ATP-binding</keyword>
<feature type="domain" description="Disease resistance protein At4g27190-like leucine-rich repeats" evidence="7">
    <location>
        <begin position="679"/>
        <end position="748"/>
    </location>
</feature>
<dbReference type="EMBL" id="JAAIUW010000005">
    <property type="protein sequence ID" value="KAF7833273.1"/>
    <property type="molecule type" value="Genomic_DNA"/>
</dbReference>
<dbReference type="Gene3D" id="1.10.8.430">
    <property type="entry name" value="Helical domain of apoptotic protease-activating factors"/>
    <property type="match status" value="1"/>
</dbReference>
<keyword evidence="5" id="KW-0175">Coiled coil</keyword>
<protein>
    <submittedName>
        <fullName evidence="8">Disease resistance protein</fullName>
    </submittedName>
</protein>
<dbReference type="Proteomes" id="UP000634136">
    <property type="component" value="Unassembled WGS sequence"/>
</dbReference>
<evidence type="ECO:0000256" key="3">
    <source>
        <dbReference type="ARBA" id="ARBA00022821"/>
    </source>
</evidence>
<dbReference type="GO" id="GO:0043531">
    <property type="term" value="F:ADP binding"/>
    <property type="evidence" value="ECO:0007669"/>
    <property type="project" value="InterPro"/>
</dbReference>